<evidence type="ECO:0000313" key="1">
    <source>
        <dbReference type="EMBL" id="MCU4718385.1"/>
    </source>
</evidence>
<comment type="caution">
    <text evidence="2">The sequence shown here is derived from an EMBL/GenBank/DDBJ whole genome shotgun (WGS) entry which is preliminary data.</text>
</comment>
<reference evidence="2" key="1">
    <citation type="submission" date="2023-02" db="EMBL/GenBank/DDBJ databases">
        <title>Enrichment on poylsaccharides allowed isolation of novel metabolic and taxonomic groups of Haloarchaea.</title>
        <authorList>
            <person name="Sorokin D.Y."/>
            <person name="Elcheninov A.G."/>
            <person name="Khizhniak T.V."/>
            <person name="Kolganova T.V."/>
            <person name="Kublanov I.V."/>
        </authorList>
    </citation>
    <scope>NUCLEOTIDE SEQUENCE</scope>
    <source>
        <strain evidence="1 3">HArc-curdl5-1</strain>
        <strain evidence="2">HArc-curdl7</strain>
    </source>
</reference>
<dbReference type="AlphaFoldDB" id="A0AAE3IAH5"/>
<keyword evidence="3" id="KW-1185">Reference proteome</keyword>
<evidence type="ECO:0000313" key="3">
    <source>
        <dbReference type="Proteomes" id="UP001208186"/>
    </source>
</evidence>
<dbReference type="EMBL" id="JAOPKC010000010">
    <property type="protein sequence ID" value="MCU4718385.1"/>
    <property type="molecule type" value="Genomic_DNA"/>
</dbReference>
<gene>
    <name evidence="2" type="ORF">OB914_05925</name>
    <name evidence="1" type="ORF">OB916_09965</name>
</gene>
<organism evidence="2 4">
    <name type="scientific">Halapricum hydrolyticum</name>
    <dbReference type="NCBI Taxonomy" id="2979991"/>
    <lineage>
        <taxon>Archaea</taxon>
        <taxon>Methanobacteriati</taxon>
        <taxon>Methanobacteriota</taxon>
        <taxon>Stenosarchaea group</taxon>
        <taxon>Halobacteria</taxon>
        <taxon>Halobacteriales</taxon>
        <taxon>Haloarculaceae</taxon>
        <taxon>Halapricum</taxon>
    </lineage>
</organism>
<dbReference type="EMBL" id="JAOPKD010000003">
    <property type="protein sequence ID" value="MCU4726502.1"/>
    <property type="molecule type" value="Genomic_DNA"/>
</dbReference>
<sequence length="59" mass="6569">MDNPKHIALYDPAEEVQWEQAEKVVRDKYSAGNAREGEVLAEICAAYVGYDGPLSRGEE</sequence>
<evidence type="ECO:0000313" key="2">
    <source>
        <dbReference type="EMBL" id="MCU4726502.1"/>
    </source>
</evidence>
<dbReference type="Proteomes" id="UP001209746">
    <property type="component" value="Unassembled WGS sequence"/>
</dbReference>
<name>A0AAE3IAH5_9EURY</name>
<dbReference type="RefSeq" id="WP_315909139.1">
    <property type="nucleotide sequence ID" value="NZ_JAOPKC010000010.1"/>
</dbReference>
<protein>
    <submittedName>
        <fullName evidence="2">Uncharacterized protein</fullName>
    </submittedName>
</protein>
<evidence type="ECO:0000313" key="4">
    <source>
        <dbReference type="Proteomes" id="UP001209746"/>
    </source>
</evidence>
<proteinExistence type="predicted"/>
<dbReference type="Proteomes" id="UP001208186">
    <property type="component" value="Unassembled WGS sequence"/>
</dbReference>
<accession>A0AAE3IAH5</accession>